<dbReference type="AlphaFoldDB" id="A0A154PEN8"/>
<sequence>MGVYCGSGARIEIGETAGCRAVSPALPPPHHRNRYRFINCRRVNGRQTADADMGFVFGCGLQSGVPLLDVLDLRKKE</sequence>
<reference evidence="1 2" key="1">
    <citation type="submission" date="2015-07" db="EMBL/GenBank/DDBJ databases">
        <title>The genome of Dufourea novaeangliae.</title>
        <authorList>
            <person name="Pan H."/>
            <person name="Kapheim K."/>
        </authorList>
    </citation>
    <scope>NUCLEOTIDE SEQUENCE [LARGE SCALE GENOMIC DNA]</scope>
    <source>
        <strain evidence="1">0120121106</strain>
        <tissue evidence="1">Whole body</tissue>
    </source>
</reference>
<name>A0A154PEN8_DUFNO</name>
<keyword evidence="2" id="KW-1185">Reference proteome</keyword>
<proteinExistence type="predicted"/>
<evidence type="ECO:0000313" key="1">
    <source>
        <dbReference type="EMBL" id="KZC10325.1"/>
    </source>
</evidence>
<dbReference type="Proteomes" id="UP000076502">
    <property type="component" value="Unassembled WGS sequence"/>
</dbReference>
<protein>
    <submittedName>
        <fullName evidence="1">Uncharacterized protein</fullName>
    </submittedName>
</protein>
<gene>
    <name evidence="1" type="ORF">WN55_01441</name>
</gene>
<organism evidence="1 2">
    <name type="scientific">Dufourea novaeangliae</name>
    <name type="common">Sweat bee</name>
    <dbReference type="NCBI Taxonomy" id="178035"/>
    <lineage>
        <taxon>Eukaryota</taxon>
        <taxon>Metazoa</taxon>
        <taxon>Ecdysozoa</taxon>
        <taxon>Arthropoda</taxon>
        <taxon>Hexapoda</taxon>
        <taxon>Insecta</taxon>
        <taxon>Pterygota</taxon>
        <taxon>Neoptera</taxon>
        <taxon>Endopterygota</taxon>
        <taxon>Hymenoptera</taxon>
        <taxon>Apocrita</taxon>
        <taxon>Aculeata</taxon>
        <taxon>Apoidea</taxon>
        <taxon>Anthophila</taxon>
        <taxon>Halictidae</taxon>
        <taxon>Rophitinae</taxon>
        <taxon>Dufourea</taxon>
    </lineage>
</organism>
<dbReference type="EMBL" id="KQ434889">
    <property type="protein sequence ID" value="KZC10325.1"/>
    <property type="molecule type" value="Genomic_DNA"/>
</dbReference>
<evidence type="ECO:0000313" key="2">
    <source>
        <dbReference type="Proteomes" id="UP000076502"/>
    </source>
</evidence>
<accession>A0A154PEN8</accession>